<keyword evidence="2" id="KW-1185">Reference proteome</keyword>
<evidence type="ECO:0000313" key="1">
    <source>
        <dbReference type="EMBL" id="KAI4832055.1"/>
    </source>
</evidence>
<reference evidence="1" key="1">
    <citation type="submission" date="2022-05" db="EMBL/GenBank/DDBJ databases">
        <title>Chromosome-level genome of Chaenocephalus aceratus.</title>
        <authorList>
            <person name="Park H."/>
        </authorList>
    </citation>
    <scope>NUCLEOTIDE SEQUENCE</scope>
    <source>
        <strain evidence="1">KU_202001</strain>
    </source>
</reference>
<organism evidence="1 2">
    <name type="scientific">Chaenocephalus aceratus</name>
    <name type="common">Blackfin icefish</name>
    <name type="synonym">Chaenichthys aceratus</name>
    <dbReference type="NCBI Taxonomy" id="36190"/>
    <lineage>
        <taxon>Eukaryota</taxon>
        <taxon>Metazoa</taxon>
        <taxon>Chordata</taxon>
        <taxon>Craniata</taxon>
        <taxon>Vertebrata</taxon>
        <taxon>Euteleostomi</taxon>
        <taxon>Actinopterygii</taxon>
        <taxon>Neopterygii</taxon>
        <taxon>Teleostei</taxon>
        <taxon>Neoteleostei</taxon>
        <taxon>Acanthomorphata</taxon>
        <taxon>Eupercaria</taxon>
        <taxon>Perciformes</taxon>
        <taxon>Notothenioidei</taxon>
        <taxon>Channichthyidae</taxon>
        <taxon>Chaenocephalus</taxon>
    </lineage>
</organism>
<protein>
    <submittedName>
        <fullName evidence="1">Uncharacterized protein</fullName>
    </submittedName>
</protein>
<sequence>MEDKLWRRQARRRVASDGRECLECNPRSPRLTRAAPTALPRSSRSQPCCFVTHRRRAKDTSKGDAALRQAKRVLQISRRRRTVTVKVEESLRSQAFLKKLGSPSCPRF</sequence>
<evidence type="ECO:0000313" key="2">
    <source>
        <dbReference type="Proteomes" id="UP001057452"/>
    </source>
</evidence>
<comment type="caution">
    <text evidence="1">The sequence shown here is derived from an EMBL/GenBank/DDBJ whole genome shotgun (WGS) entry which is preliminary data.</text>
</comment>
<dbReference type="EMBL" id="CM043785">
    <property type="protein sequence ID" value="KAI4832055.1"/>
    <property type="molecule type" value="Genomic_DNA"/>
</dbReference>
<gene>
    <name evidence="1" type="ORF">KUCAC02_015039</name>
</gene>
<accession>A0ACB9XW38</accession>
<proteinExistence type="predicted"/>
<name>A0ACB9XW38_CHAAC</name>
<dbReference type="Proteomes" id="UP001057452">
    <property type="component" value="Chromosome 1"/>
</dbReference>